<reference evidence="1" key="3">
    <citation type="submission" date="2025-09" db="UniProtKB">
        <authorList>
            <consortium name="Ensembl"/>
        </authorList>
    </citation>
    <scope>IDENTIFICATION</scope>
</reference>
<keyword evidence="2" id="KW-1185">Reference proteome</keyword>
<reference evidence="1" key="2">
    <citation type="submission" date="2025-08" db="UniProtKB">
        <authorList>
            <consortium name="Ensembl"/>
        </authorList>
    </citation>
    <scope>IDENTIFICATION</scope>
</reference>
<dbReference type="Proteomes" id="UP000314987">
    <property type="component" value="Unassembled WGS sequence"/>
</dbReference>
<accession>A0A4X2K783</accession>
<reference evidence="2" key="1">
    <citation type="submission" date="2018-12" db="EMBL/GenBank/DDBJ databases">
        <authorList>
            <person name="Yazar S."/>
        </authorList>
    </citation>
    <scope>NUCLEOTIDE SEQUENCE [LARGE SCALE GENOMIC DNA]</scope>
</reference>
<proteinExistence type="predicted"/>
<protein>
    <submittedName>
        <fullName evidence="1">Uncharacterized protein</fullName>
    </submittedName>
</protein>
<name>A0A4X2K783_VOMUR</name>
<dbReference type="GeneTree" id="ENSGT00960000189915"/>
<dbReference type="OMA" id="MNEVNRF"/>
<dbReference type="AlphaFoldDB" id="A0A4X2K783"/>
<sequence>MKRIRDGSIRTQVRPCVLCLDSICFVISRISQICSVWIRLGSQRFGVETMIHGKSIMIGSVVMPMIVGGMNGANRFSFIFYLRVIELLLVIFCHGSDCLHFLGIYSTCVGKLCGEY</sequence>
<evidence type="ECO:0000313" key="1">
    <source>
        <dbReference type="Ensembl" id="ENSVURP00010007763.1"/>
    </source>
</evidence>
<dbReference type="Ensembl" id="ENSVURT00010008796.1">
    <property type="protein sequence ID" value="ENSVURP00010007763.1"/>
    <property type="gene ID" value="ENSVURG00010005984.1"/>
</dbReference>
<organism evidence="1 2">
    <name type="scientific">Vombatus ursinus</name>
    <name type="common">Common wombat</name>
    <dbReference type="NCBI Taxonomy" id="29139"/>
    <lineage>
        <taxon>Eukaryota</taxon>
        <taxon>Metazoa</taxon>
        <taxon>Chordata</taxon>
        <taxon>Craniata</taxon>
        <taxon>Vertebrata</taxon>
        <taxon>Euteleostomi</taxon>
        <taxon>Mammalia</taxon>
        <taxon>Metatheria</taxon>
        <taxon>Diprotodontia</taxon>
        <taxon>Vombatidae</taxon>
        <taxon>Vombatus</taxon>
    </lineage>
</organism>
<evidence type="ECO:0000313" key="2">
    <source>
        <dbReference type="Proteomes" id="UP000314987"/>
    </source>
</evidence>